<sequence>MQVEVWSDFACPFCYIGKRKFEAALEQFPNKNEVEVIYRSFELDPNAPKDVDYDVHDMLASKYGMSREQAKGMNDQMVGQAQSVGLTYHFDTMVVTNTFDAHRLTQFAAKHNKMHEMTERLLKAYFTESKHIGDHETLAELAAEVGLDKNEVAAMLAGDDYTKEVRSDEQTASQLGARGVPFFVIDRKYGISGAQSSEVFLQAVQKAWEEVKPLTVLNAPGMDDAGEACVDGVCAAPSGEVPKTNK</sequence>
<organism evidence="2 3">
    <name type="scientific">Paenibacillus planticolens</name>
    <dbReference type="NCBI Taxonomy" id="2654976"/>
    <lineage>
        <taxon>Bacteria</taxon>
        <taxon>Bacillati</taxon>
        <taxon>Bacillota</taxon>
        <taxon>Bacilli</taxon>
        <taxon>Bacillales</taxon>
        <taxon>Paenibacillaceae</taxon>
        <taxon>Paenibacillus</taxon>
    </lineage>
</organism>
<evidence type="ECO:0000259" key="1">
    <source>
        <dbReference type="Pfam" id="PF01323"/>
    </source>
</evidence>
<dbReference type="SUPFAM" id="SSF52833">
    <property type="entry name" value="Thioredoxin-like"/>
    <property type="match status" value="1"/>
</dbReference>
<dbReference type="InterPro" id="IPR036249">
    <property type="entry name" value="Thioredoxin-like_sf"/>
</dbReference>
<protein>
    <submittedName>
        <fullName evidence="2">DsbA family oxidoreductase</fullName>
    </submittedName>
</protein>
<dbReference type="Gene3D" id="3.40.30.10">
    <property type="entry name" value="Glutaredoxin"/>
    <property type="match status" value="1"/>
</dbReference>
<keyword evidence="3" id="KW-1185">Reference proteome</keyword>
<name>A0ABX1ZZA2_9BACL</name>
<reference evidence="2 3" key="1">
    <citation type="submission" date="2019-10" db="EMBL/GenBank/DDBJ databases">
        <title>Description of Paenibacillus pedi sp. nov.</title>
        <authorList>
            <person name="Carlier A."/>
            <person name="Qi S."/>
        </authorList>
    </citation>
    <scope>NUCLEOTIDE SEQUENCE [LARGE SCALE GENOMIC DNA]</scope>
    <source>
        <strain evidence="2 3">LMG 31457</strain>
    </source>
</reference>
<dbReference type="EMBL" id="WHNZ01000081">
    <property type="protein sequence ID" value="NOV04327.1"/>
    <property type="molecule type" value="Genomic_DNA"/>
</dbReference>
<dbReference type="CDD" id="cd03024">
    <property type="entry name" value="DsbA_FrnE"/>
    <property type="match status" value="1"/>
</dbReference>
<dbReference type="Pfam" id="PF01323">
    <property type="entry name" value="DSBA"/>
    <property type="match status" value="1"/>
</dbReference>
<proteinExistence type="predicted"/>
<feature type="domain" description="DSBA-like thioredoxin" evidence="1">
    <location>
        <begin position="2"/>
        <end position="205"/>
    </location>
</feature>
<dbReference type="RefSeq" id="WP_171687130.1">
    <property type="nucleotide sequence ID" value="NZ_WHNZ01000081.1"/>
</dbReference>
<accession>A0ABX1ZZA2</accession>
<dbReference type="PANTHER" id="PTHR13887">
    <property type="entry name" value="GLUTATHIONE S-TRANSFERASE KAPPA"/>
    <property type="match status" value="1"/>
</dbReference>
<comment type="caution">
    <text evidence="2">The sequence shown here is derived from an EMBL/GenBank/DDBJ whole genome shotgun (WGS) entry which is preliminary data.</text>
</comment>
<dbReference type="Proteomes" id="UP000618579">
    <property type="component" value="Unassembled WGS sequence"/>
</dbReference>
<dbReference type="PANTHER" id="PTHR13887:SF41">
    <property type="entry name" value="THIOREDOXIN SUPERFAMILY PROTEIN"/>
    <property type="match status" value="1"/>
</dbReference>
<evidence type="ECO:0000313" key="3">
    <source>
        <dbReference type="Proteomes" id="UP000618579"/>
    </source>
</evidence>
<gene>
    <name evidence="2" type="ORF">GC097_30580</name>
</gene>
<dbReference type="InterPro" id="IPR001853">
    <property type="entry name" value="DSBA-like_thioredoxin_dom"/>
</dbReference>
<evidence type="ECO:0000313" key="2">
    <source>
        <dbReference type="EMBL" id="NOV04327.1"/>
    </source>
</evidence>